<proteinExistence type="predicted"/>
<evidence type="ECO:0000313" key="2">
    <source>
        <dbReference type="Proteomes" id="UP000245133"/>
    </source>
</evidence>
<protein>
    <submittedName>
        <fullName evidence="1">Polyketide cyclase/dehydrase and lipid transport</fullName>
    </submittedName>
</protein>
<comment type="caution">
    <text evidence="1">The sequence shown here is derived from an EMBL/GenBank/DDBJ whole genome shotgun (WGS) entry which is preliminary data.</text>
</comment>
<organism evidence="1 2">
    <name type="scientific">Leptospira ryugenii</name>
    <dbReference type="NCBI Taxonomy" id="1917863"/>
    <lineage>
        <taxon>Bacteria</taxon>
        <taxon>Pseudomonadati</taxon>
        <taxon>Spirochaetota</taxon>
        <taxon>Spirochaetia</taxon>
        <taxon>Leptospirales</taxon>
        <taxon>Leptospiraceae</taxon>
        <taxon>Leptospira</taxon>
    </lineage>
</organism>
<dbReference type="Pfam" id="PF10604">
    <property type="entry name" value="Polyketide_cyc2"/>
    <property type="match status" value="1"/>
</dbReference>
<evidence type="ECO:0000313" key="1">
    <source>
        <dbReference type="EMBL" id="GBF51476.1"/>
    </source>
</evidence>
<dbReference type="AlphaFoldDB" id="A0A2P2E3S3"/>
<dbReference type="InterPro" id="IPR023393">
    <property type="entry name" value="START-like_dom_sf"/>
</dbReference>
<reference evidence="1 2" key="1">
    <citation type="submission" date="2018-02" db="EMBL/GenBank/DDBJ databases">
        <title>Novel Leptospira species isolated from soil and water in Japan.</title>
        <authorList>
            <person name="Nakao R."/>
            <person name="Masuzawa T."/>
        </authorList>
    </citation>
    <scope>NUCLEOTIDE SEQUENCE [LARGE SCALE GENOMIC DNA]</scope>
    <source>
        <strain evidence="1 2">YH101</strain>
    </source>
</reference>
<dbReference type="CDD" id="cd07812">
    <property type="entry name" value="SRPBCC"/>
    <property type="match status" value="1"/>
</dbReference>
<accession>A0A2P2E3S3</accession>
<dbReference type="Gene3D" id="3.30.530.20">
    <property type="match status" value="1"/>
</dbReference>
<name>A0A2P2E3S3_9LEPT</name>
<dbReference type="InterPro" id="IPR019587">
    <property type="entry name" value="Polyketide_cyclase/dehydratase"/>
</dbReference>
<sequence length="161" mass="18807">MVLFFYLTGLFQSELFEQSISEVMPAPREEVWNYLVDVETRSKSKQEVTQVLILEKNDLGLPLVWREETDLGGYRQYRLLEWENGKRFVQTLESSSFRIHGSWTYTIEATGNYSKLIITESSRIESPLVRGATFFVGRANSLQKEMELARNHFAERSQSLR</sequence>
<keyword evidence="2" id="KW-1185">Reference proteome</keyword>
<dbReference type="SUPFAM" id="SSF55961">
    <property type="entry name" value="Bet v1-like"/>
    <property type="match status" value="1"/>
</dbReference>
<dbReference type="EMBL" id="BFBB01000008">
    <property type="protein sequence ID" value="GBF51476.1"/>
    <property type="molecule type" value="Genomic_DNA"/>
</dbReference>
<gene>
    <name evidence="1" type="ORF">LPTSP4_30140</name>
</gene>
<dbReference type="Proteomes" id="UP000245133">
    <property type="component" value="Unassembled WGS sequence"/>
</dbReference>